<keyword evidence="7" id="KW-1185">Reference proteome</keyword>
<evidence type="ECO:0000256" key="2">
    <source>
        <dbReference type="ARBA" id="ARBA00022989"/>
    </source>
</evidence>
<feature type="transmembrane region" description="Helical" evidence="5">
    <location>
        <begin position="301"/>
        <end position="323"/>
    </location>
</feature>
<dbReference type="PANTHER" id="PTHR23121">
    <property type="entry name" value="SODIUM-DEPENDENT GLUCOSE TRANSPORTER 1"/>
    <property type="match status" value="1"/>
</dbReference>
<evidence type="ECO:0008006" key="8">
    <source>
        <dbReference type="Google" id="ProtNLM"/>
    </source>
</evidence>
<dbReference type="SUPFAM" id="SSF103473">
    <property type="entry name" value="MFS general substrate transporter"/>
    <property type="match status" value="1"/>
</dbReference>
<gene>
    <name evidence="6" type="ORF">FSP39_017622</name>
</gene>
<organism evidence="6 7">
    <name type="scientific">Pinctada imbricata</name>
    <name type="common">Atlantic pearl-oyster</name>
    <name type="synonym">Pinctada martensii</name>
    <dbReference type="NCBI Taxonomy" id="66713"/>
    <lineage>
        <taxon>Eukaryota</taxon>
        <taxon>Metazoa</taxon>
        <taxon>Spiralia</taxon>
        <taxon>Lophotrochozoa</taxon>
        <taxon>Mollusca</taxon>
        <taxon>Bivalvia</taxon>
        <taxon>Autobranchia</taxon>
        <taxon>Pteriomorphia</taxon>
        <taxon>Pterioida</taxon>
        <taxon>Pterioidea</taxon>
        <taxon>Pteriidae</taxon>
        <taxon>Pinctada</taxon>
    </lineage>
</organism>
<evidence type="ECO:0000256" key="3">
    <source>
        <dbReference type="ARBA" id="ARBA00023136"/>
    </source>
</evidence>
<feature type="transmembrane region" description="Helical" evidence="5">
    <location>
        <begin position="158"/>
        <end position="176"/>
    </location>
</feature>
<feature type="transmembrane region" description="Helical" evidence="5">
    <location>
        <begin position="353"/>
        <end position="378"/>
    </location>
</feature>
<feature type="transmembrane region" description="Helical" evidence="5">
    <location>
        <begin position="219"/>
        <end position="240"/>
    </location>
</feature>
<dbReference type="AlphaFoldDB" id="A0AA88YMX3"/>
<feature type="compositionally biased region" description="Acidic residues" evidence="4">
    <location>
        <begin position="16"/>
        <end position="27"/>
    </location>
</feature>
<feature type="transmembrane region" description="Helical" evidence="5">
    <location>
        <begin position="448"/>
        <end position="470"/>
    </location>
</feature>
<dbReference type="EMBL" id="VSWD01000001">
    <property type="protein sequence ID" value="KAK3108871.1"/>
    <property type="molecule type" value="Genomic_DNA"/>
</dbReference>
<evidence type="ECO:0000256" key="1">
    <source>
        <dbReference type="ARBA" id="ARBA00022692"/>
    </source>
</evidence>
<keyword evidence="3 5" id="KW-0472">Membrane</keyword>
<reference evidence="6" key="1">
    <citation type="submission" date="2019-08" db="EMBL/GenBank/DDBJ databases">
        <title>The improved chromosome-level genome for the pearl oyster Pinctada fucata martensii using PacBio sequencing and Hi-C.</title>
        <authorList>
            <person name="Zheng Z."/>
        </authorList>
    </citation>
    <scope>NUCLEOTIDE SEQUENCE</scope>
    <source>
        <strain evidence="6">ZZ-2019</strain>
        <tissue evidence="6">Adductor muscle</tissue>
    </source>
</reference>
<feature type="transmembrane region" description="Helical" evidence="5">
    <location>
        <begin position="398"/>
        <end position="417"/>
    </location>
</feature>
<protein>
    <recommendedName>
        <fullName evidence="8">Sodium-dependent glucose transporter 1</fullName>
    </recommendedName>
</protein>
<accession>A0AA88YMX3</accession>
<proteinExistence type="predicted"/>
<evidence type="ECO:0000313" key="7">
    <source>
        <dbReference type="Proteomes" id="UP001186944"/>
    </source>
</evidence>
<keyword evidence="1 5" id="KW-0812">Transmembrane</keyword>
<comment type="caution">
    <text evidence="6">The sequence shown here is derived from an EMBL/GenBank/DDBJ whole genome shotgun (WGS) entry which is preliminary data.</text>
</comment>
<dbReference type="Gene3D" id="1.20.1250.20">
    <property type="entry name" value="MFS general substrate transporter like domains"/>
    <property type="match status" value="2"/>
</dbReference>
<evidence type="ECO:0000256" key="5">
    <source>
        <dbReference type="SAM" id="Phobius"/>
    </source>
</evidence>
<dbReference type="PANTHER" id="PTHR23121:SF9">
    <property type="entry name" value="SODIUM-DEPENDENT GLUCOSE TRANSPORTER 1"/>
    <property type="match status" value="1"/>
</dbReference>
<sequence length="606" mass="67409">MDTIILKSMYPRPGESDDDGDGEESSSDSELQSFIHTSYENAVMDKIRRLYERVPFKSDKEERGGMTEEERSGVRGVVKRLRGDEEYRGKVVLSLSLLWSFVILGWIIGQFGPSFLDLQIITGTTLEKGSAFMTAHSVGYLTGSMLSGILFDRYHKMFLIFLAVFGNALTVGIIPWCAVYELMVIIHIVKGTFSGALDAIGNAEIVYTWGDKGRSFMQALHFCFALGGILSPLATAPFLAPKQVQIFPINPKEFYPASSKLDEEIYGQNSTLKLISNVTDLVSPHQANKIVIQSEHNSRLYIAYLISSFLGLTASVPFFVMFIKSKSLTEGLKSNSPTKEGTLSRKYTLGRKIIVMTIMMCIMGTYSAIEDTFAGFLATFCVKQMDWSKASGSFATSIYWAAFGGGRFCGIFLVQFFSPVRMILIYLCLLITAFGGLFVTSLKVYDAGVWLCAPLSGFALSIIFPTIFIWTEEEMINVTGKIASLFLIASSSGTMINPIVLGLLMDKLTPMWFCYLLLAESVTLLFLYLMALAISIWLKSPKIANIVYDSDLDIRPEFYDDYDHKSLLYGSSCTLQLSPHKNVNEQGEGHEDRQTYCKTSLGLNTS</sequence>
<feature type="transmembrane region" description="Helical" evidence="5">
    <location>
        <begin position="424"/>
        <end position="442"/>
    </location>
</feature>
<dbReference type="Proteomes" id="UP001186944">
    <property type="component" value="Unassembled WGS sequence"/>
</dbReference>
<feature type="transmembrane region" description="Helical" evidence="5">
    <location>
        <begin position="131"/>
        <end position="151"/>
    </location>
</feature>
<dbReference type="InterPro" id="IPR036259">
    <property type="entry name" value="MFS_trans_sf"/>
</dbReference>
<feature type="transmembrane region" description="Helical" evidence="5">
    <location>
        <begin position="482"/>
        <end position="504"/>
    </location>
</feature>
<feature type="transmembrane region" description="Helical" evidence="5">
    <location>
        <begin position="182"/>
        <end position="207"/>
    </location>
</feature>
<feature type="region of interest" description="Disordered" evidence="4">
    <location>
        <begin position="1"/>
        <end position="31"/>
    </location>
</feature>
<keyword evidence="2 5" id="KW-1133">Transmembrane helix</keyword>
<evidence type="ECO:0000256" key="4">
    <source>
        <dbReference type="SAM" id="MobiDB-lite"/>
    </source>
</evidence>
<feature type="transmembrane region" description="Helical" evidence="5">
    <location>
        <begin position="91"/>
        <end position="111"/>
    </location>
</feature>
<feature type="transmembrane region" description="Helical" evidence="5">
    <location>
        <begin position="510"/>
        <end position="538"/>
    </location>
</feature>
<evidence type="ECO:0000313" key="6">
    <source>
        <dbReference type="EMBL" id="KAK3108871.1"/>
    </source>
</evidence>
<name>A0AA88YMX3_PINIB</name>